<dbReference type="InterPro" id="IPR007149">
    <property type="entry name" value="Leo1"/>
</dbReference>
<feature type="compositionally biased region" description="Basic and acidic residues" evidence="1">
    <location>
        <begin position="260"/>
        <end position="275"/>
    </location>
</feature>
<name>A0A1J7J5T2_9PEZI</name>
<dbReference type="GO" id="GO:0016593">
    <property type="term" value="C:Cdc73/Paf1 complex"/>
    <property type="evidence" value="ECO:0007669"/>
    <property type="project" value="InterPro"/>
</dbReference>
<keyword evidence="3" id="KW-1185">Reference proteome</keyword>
<accession>A0A1J7J5T2</accession>
<gene>
    <name evidence="2" type="ORF">CONLIGDRAFT_626879</name>
</gene>
<feature type="region of interest" description="Disordered" evidence="1">
    <location>
        <begin position="1"/>
        <end position="72"/>
    </location>
</feature>
<dbReference type="Proteomes" id="UP000182658">
    <property type="component" value="Unassembled WGS sequence"/>
</dbReference>
<sequence length="429" mass="47931">MSDSEELIEDLPDAGDDLFGDGDGDDNLDDVLSQSDRGRRALSDRDPAFDHGDRRNDYDDELREDDEPAHREEQVMTVPMYRHRIPKSTDNQLKSFKVPPFLKFHPEEYKSDSFTPTEWDTKNAQSDHPIPVVRYRRDPATGAMQSNTNIYRWSDGSVTMAVGDEHYEINTKSLAPAPGKPYSEIQDAHYYTAAAHLSSNCLLIVGHLTEQYTARPNHLVQDDALERLQRKMNEATRSKTDDIIIQTTEDPELAKKQAELAEKERNKAQRRRETAAAKMVDGGGGGSSRYARGALSVGDLEGGRRGAGGAGGRKKGAAAAQGGRKRNRNAEYDSDDDLPGGSGRHDEYVLDDFAVASDEEGSEGEDDDEEEILDDDDEEEEEAPRRKRQRTAEKEDADADAEADMDDDEAPAPASRRRRRVVEDDEDEE</sequence>
<feature type="compositionally biased region" description="Acidic residues" evidence="1">
    <location>
        <begin position="1"/>
        <end position="29"/>
    </location>
</feature>
<evidence type="ECO:0000313" key="3">
    <source>
        <dbReference type="Proteomes" id="UP000182658"/>
    </source>
</evidence>
<dbReference type="GO" id="GO:0006368">
    <property type="term" value="P:transcription elongation by RNA polymerase II"/>
    <property type="evidence" value="ECO:0007669"/>
    <property type="project" value="InterPro"/>
</dbReference>
<feature type="compositionally biased region" description="Acidic residues" evidence="1">
    <location>
        <begin position="357"/>
        <end position="382"/>
    </location>
</feature>
<reference evidence="2 3" key="1">
    <citation type="submission" date="2016-10" db="EMBL/GenBank/DDBJ databases">
        <title>Draft genome sequence of Coniochaeta ligniaria NRRL30616, a lignocellulolytic fungus for bioabatement of inhibitors in plant biomass hydrolysates.</title>
        <authorList>
            <consortium name="DOE Joint Genome Institute"/>
            <person name="Jimenez D.J."/>
            <person name="Hector R.E."/>
            <person name="Riley R."/>
            <person name="Sun H."/>
            <person name="Grigoriev I.V."/>
            <person name="Van Elsas J.D."/>
            <person name="Nichols N.N."/>
        </authorList>
    </citation>
    <scope>NUCLEOTIDE SEQUENCE [LARGE SCALE GENOMIC DNA]</scope>
    <source>
        <strain evidence="2 3">NRRL 30616</strain>
    </source>
</reference>
<dbReference type="EMBL" id="KV875093">
    <property type="protein sequence ID" value="OIW34829.1"/>
    <property type="molecule type" value="Genomic_DNA"/>
</dbReference>
<dbReference type="OrthoDB" id="20844at2759"/>
<evidence type="ECO:0008006" key="4">
    <source>
        <dbReference type="Google" id="ProtNLM"/>
    </source>
</evidence>
<dbReference type="AlphaFoldDB" id="A0A1J7J5T2"/>
<dbReference type="PANTHER" id="PTHR23146:SF0">
    <property type="entry name" value="RNA POLYMERASE-ASSOCIATED PROTEIN LEO1"/>
    <property type="match status" value="1"/>
</dbReference>
<evidence type="ECO:0000313" key="2">
    <source>
        <dbReference type="EMBL" id="OIW34829.1"/>
    </source>
</evidence>
<dbReference type="STRING" id="1408157.A0A1J7J5T2"/>
<feature type="region of interest" description="Disordered" evidence="1">
    <location>
        <begin position="260"/>
        <end position="429"/>
    </location>
</feature>
<proteinExistence type="predicted"/>
<dbReference type="GO" id="GO:1990269">
    <property type="term" value="F:RNA polymerase II C-terminal domain phosphoserine binding"/>
    <property type="evidence" value="ECO:0007669"/>
    <property type="project" value="TreeGrafter"/>
</dbReference>
<organism evidence="2 3">
    <name type="scientific">Coniochaeta ligniaria NRRL 30616</name>
    <dbReference type="NCBI Taxonomy" id="1408157"/>
    <lineage>
        <taxon>Eukaryota</taxon>
        <taxon>Fungi</taxon>
        <taxon>Dikarya</taxon>
        <taxon>Ascomycota</taxon>
        <taxon>Pezizomycotina</taxon>
        <taxon>Sordariomycetes</taxon>
        <taxon>Sordariomycetidae</taxon>
        <taxon>Coniochaetales</taxon>
        <taxon>Coniochaetaceae</taxon>
        <taxon>Coniochaeta</taxon>
    </lineage>
</organism>
<feature type="compositionally biased region" description="Basic and acidic residues" evidence="1">
    <location>
        <begin position="36"/>
        <end position="57"/>
    </location>
</feature>
<dbReference type="Pfam" id="PF04004">
    <property type="entry name" value="Leo1"/>
    <property type="match status" value="1"/>
</dbReference>
<protein>
    <recommendedName>
        <fullName evidence="4">Leo1-domain-containing protein</fullName>
    </recommendedName>
</protein>
<feature type="compositionally biased region" description="Acidic residues" evidence="1">
    <location>
        <begin position="395"/>
        <end position="410"/>
    </location>
</feature>
<dbReference type="GO" id="GO:0032968">
    <property type="term" value="P:positive regulation of transcription elongation by RNA polymerase II"/>
    <property type="evidence" value="ECO:0007669"/>
    <property type="project" value="TreeGrafter"/>
</dbReference>
<dbReference type="PANTHER" id="PTHR23146">
    <property type="entry name" value="LEO1 PROTEIN"/>
    <property type="match status" value="1"/>
</dbReference>
<evidence type="ECO:0000256" key="1">
    <source>
        <dbReference type="SAM" id="MobiDB-lite"/>
    </source>
</evidence>
<dbReference type="InParanoid" id="A0A1J7J5T2"/>
<feature type="compositionally biased region" description="Acidic residues" evidence="1">
    <location>
        <begin position="58"/>
        <end position="67"/>
    </location>
</feature>